<accession>A0A498HF84</accession>
<organism evidence="7 8">
    <name type="scientific">Malus domestica</name>
    <name type="common">Apple</name>
    <name type="synonym">Pyrus malus</name>
    <dbReference type="NCBI Taxonomy" id="3750"/>
    <lineage>
        <taxon>Eukaryota</taxon>
        <taxon>Viridiplantae</taxon>
        <taxon>Streptophyta</taxon>
        <taxon>Embryophyta</taxon>
        <taxon>Tracheophyta</taxon>
        <taxon>Spermatophyta</taxon>
        <taxon>Magnoliopsida</taxon>
        <taxon>eudicotyledons</taxon>
        <taxon>Gunneridae</taxon>
        <taxon>Pentapetalae</taxon>
        <taxon>rosids</taxon>
        <taxon>fabids</taxon>
        <taxon>Rosales</taxon>
        <taxon>Rosaceae</taxon>
        <taxon>Amygdaloideae</taxon>
        <taxon>Maleae</taxon>
        <taxon>Malus</taxon>
    </lineage>
</organism>
<evidence type="ECO:0000259" key="6">
    <source>
        <dbReference type="PROSITE" id="PS51005"/>
    </source>
</evidence>
<evidence type="ECO:0000313" key="7">
    <source>
        <dbReference type="EMBL" id="RXH69669.1"/>
    </source>
</evidence>
<dbReference type="PANTHER" id="PTHR31719">
    <property type="entry name" value="NAC TRANSCRIPTION FACTOR 56"/>
    <property type="match status" value="1"/>
</dbReference>
<keyword evidence="1" id="KW-0805">Transcription regulation</keyword>
<dbReference type="Pfam" id="PF02365">
    <property type="entry name" value="NAM"/>
    <property type="match status" value="1"/>
</dbReference>
<dbReference type="Proteomes" id="UP000290289">
    <property type="component" value="Chromosome 17"/>
</dbReference>
<dbReference type="GO" id="GO:0003677">
    <property type="term" value="F:DNA binding"/>
    <property type="evidence" value="ECO:0007669"/>
    <property type="project" value="UniProtKB-KW"/>
</dbReference>
<evidence type="ECO:0000256" key="3">
    <source>
        <dbReference type="ARBA" id="ARBA00023163"/>
    </source>
</evidence>
<evidence type="ECO:0000256" key="2">
    <source>
        <dbReference type="ARBA" id="ARBA00023125"/>
    </source>
</evidence>
<gene>
    <name evidence="7" type="ORF">DVH24_037453</name>
</gene>
<dbReference type="InterPro" id="IPR036093">
    <property type="entry name" value="NAC_dom_sf"/>
</dbReference>
<dbReference type="SUPFAM" id="SSF101941">
    <property type="entry name" value="NAC domain"/>
    <property type="match status" value="1"/>
</dbReference>
<dbReference type="OrthoDB" id="676820at2759"/>
<dbReference type="EMBL" id="RDQH01000343">
    <property type="protein sequence ID" value="RXH69669.1"/>
    <property type="molecule type" value="Genomic_DNA"/>
</dbReference>
<keyword evidence="3" id="KW-0804">Transcription</keyword>
<reference evidence="7 8" key="1">
    <citation type="submission" date="2018-10" db="EMBL/GenBank/DDBJ databases">
        <title>A high-quality apple genome assembly.</title>
        <authorList>
            <person name="Hu J."/>
        </authorList>
    </citation>
    <scope>NUCLEOTIDE SEQUENCE [LARGE SCALE GENOMIC DNA]</scope>
    <source>
        <strain evidence="8">cv. HFTH1</strain>
        <tissue evidence="7">Young leaf</tissue>
    </source>
</reference>
<keyword evidence="4" id="KW-0539">Nucleus</keyword>
<dbReference type="Gramene" id="mRNA:MD17G0008800">
    <property type="protein sequence ID" value="mRNA:MD17G0008800"/>
    <property type="gene ID" value="MD17G0008800"/>
</dbReference>
<dbReference type="GO" id="GO:0006355">
    <property type="term" value="P:regulation of DNA-templated transcription"/>
    <property type="evidence" value="ECO:0007669"/>
    <property type="project" value="InterPro"/>
</dbReference>
<dbReference type="PANTHER" id="PTHR31719:SF176">
    <property type="entry name" value="NAC DOMAIN CONTAINING PROTEIN 84"/>
    <property type="match status" value="1"/>
</dbReference>
<keyword evidence="2" id="KW-0238">DNA-binding</keyword>
<dbReference type="InterPro" id="IPR003441">
    <property type="entry name" value="NAC-dom"/>
</dbReference>
<name>A0A498HF84_MALDO</name>
<dbReference type="STRING" id="3750.A0A498HF84"/>
<evidence type="ECO:0000256" key="1">
    <source>
        <dbReference type="ARBA" id="ARBA00023015"/>
    </source>
</evidence>
<keyword evidence="8" id="KW-1185">Reference proteome</keyword>
<feature type="compositionally biased region" description="Polar residues" evidence="5">
    <location>
        <begin position="224"/>
        <end position="246"/>
    </location>
</feature>
<sequence>MENIKENYVIYGGVKMPVGYRFRPTDEELVIHYLMRKVHAAPLPASIIPEFDVFETHPWGLPGDIRETRYFFYNENMNKYVGINSKRAAGCGYWKPIGKKKQIVANSKSNEAVGIRKTLGFCERKRRRCHNHYHESTSTTTQTRWLMHEYRLLACQANPTQAFKAEVGNWVVFRIFQKKRRPTQRISDDMGVVSQRSSNCKRNRRLMEEYISAADHRSRRSDPDLTTLSSPSCSSDITHELTSNDNGELDDDQEGHSVSVRINI</sequence>
<comment type="caution">
    <text evidence="7">The sequence shown here is derived from an EMBL/GenBank/DDBJ whole genome shotgun (WGS) entry which is preliminary data.</text>
</comment>
<dbReference type="SMR" id="A0A498HF84"/>
<evidence type="ECO:0000256" key="5">
    <source>
        <dbReference type="SAM" id="MobiDB-lite"/>
    </source>
</evidence>
<protein>
    <recommendedName>
        <fullName evidence="6">NAC domain-containing protein</fullName>
    </recommendedName>
</protein>
<proteinExistence type="predicted"/>
<feature type="compositionally biased region" description="Basic and acidic residues" evidence="5">
    <location>
        <begin position="214"/>
        <end position="223"/>
    </location>
</feature>
<dbReference type="Gene3D" id="2.170.150.80">
    <property type="entry name" value="NAC domain"/>
    <property type="match status" value="1"/>
</dbReference>
<dbReference type="AlphaFoldDB" id="A0A498HF84"/>
<feature type="domain" description="NAC" evidence="6">
    <location>
        <begin position="16"/>
        <end position="178"/>
    </location>
</feature>
<feature type="region of interest" description="Disordered" evidence="5">
    <location>
        <begin position="214"/>
        <end position="264"/>
    </location>
</feature>
<evidence type="ECO:0000313" key="8">
    <source>
        <dbReference type="Proteomes" id="UP000290289"/>
    </source>
</evidence>
<dbReference type="PROSITE" id="PS51005">
    <property type="entry name" value="NAC"/>
    <property type="match status" value="1"/>
</dbReference>
<evidence type="ECO:0000256" key="4">
    <source>
        <dbReference type="ARBA" id="ARBA00023242"/>
    </source>
</evidence>